<proteinExistence type="predicted"/>
<dbReference type="InterPro" id="IPR034466">
    <property type="entry name" value="Methyltransferase_Class_B"/>
</dbReference>
<dbReference type="Gene3D" id="3.80.30.20">
    <property type="entry name" value="tm_1862 like domain"/>
    <property type="match status" value="1"/>
</dbReference>
<evidence type="ECO:0000256" key="6">
    <source>
        <dbReference type="ARBA" id="ARBA00023004"/>
    </source>
</evidence>
<comment type="caution">
    <text evidence="10">The sequence shown here is derived from an EMBL/GenBank/DDBJ whole genome shotgun (WGS) entry which is preliminary data.</text>
</comment>
<dbReference type="SFLD" id="SFLDG01082">
    <property type="entry name" value="B12-binding_domain_containing"/>
    <property type="match status" value="1"/>
</dbReference>
<evidence type="ECO:0000256" key="3">
    <source>
        <dbReference type="ARBA" id="ARBA00022679"/>
    </source>
</evidence>
<name>A0ABR5SBJ8_9BACT</name>
<keyword evidence="2" id="KW-0489">Methyltransferase</keyword>
<dbReference type="PANTHER" id="PTHR43409">
    <property type="entry name" value="ANAEROBIC MAGNESIUM-PROTOPORPHYRIN IX MONOMETHYL ESTER CYCLASE-RELATED"/>
    <property type="match status" value="1"/>
</dbReference>
<organism evidence="10 11">
    <name type="scientific">Candidatus Magnetominusculus xianensis</name>
    <dbReference type="NCBI Taxonomy" id="1748249"/>
    <lineage>
        <taxon>Bacteria</taxon>
        <taxon>Pseudomonadati</taxon>
        <taxon>Nitrospirota</taxon>
        <taxon>Nitrospiria</taxon>
        <taxon>Nitrospirales</taxon>
        <taxon>Nitrospiraceae</taxon>
        <taxon>Candidatus Magnetominusculus</taxon>
    </lineage>
</organism>
<reference evidence="10 11" key="1">
    <citation type="submission" date="2015-11" db="EMBL/GenBank/DDBJ databases">
        <authorList>
            <person name="Lin W."/>
        </authorList>
    </citation>
    <scope>NUCLEOTIDE SEQUENCE [LARGE SCALE GENOMIC DNA]</scope>
    <source>
        <strain evidence="10 11">HCH-1</strain>
    </source>
</reference>
<sequence length="476" mass="53751">MQVGSSLPVPTYGEHYMKNISFIEIRSPDSNIFRRFPIPRVGAVLLSTILKNQGHNVRVYIEDIARPDWKFVEKSDIVCISTITSTVHYAYAIADRLRKLGVIVVIGGAHTTFMPDEAMGHADFVVRGEGDIALPALVEYIETGLPPVESIGGLTYRNLAGDIVHNPQGEFVKDLDTLPLPDFKLVHRWKNSNILPVATSRGCAFNCRFCLVSPMFGRKYRFRSVESVMGELKIRVKLSNSPIFFVDDNFAANRKRTKLILQGMNEIGLKPRWSAMVRPDIAKDPELLKIIADTGKPTVCIGFESINPESLKEYEKKQTLEDNITSIKKIKAHDIKIHGMFVFGADTDTVDTIKRTTDFATSMGLDSVQYMILTPLPGTKIYDEFKAQDRLLHTDWAKYDIHHVVYKPAMIAAHDLHFETLRAMRDFYSLDYILRRMSRLDLFYGAFGVYSRTMINKAIKSSDACVDGLCNLKSAI</sequence>
<dbReference type="InterPro" id="IPR007197">
    <property type="entry name" value="rSAM"/>
</dbReference>
<keyword evidence="11" id="KW-1185">Reference proteome</keyword>
<feature type="domain" description="B12-binding" evidence="8">
    <location>
        <begin position="51"/>
        <end position="148"/>
    </location>
</feature>
<evidence type="ECO:0000256" key="2">
    <source>
        <dbReference type="ARBA" id="ARBA00022603"/>
    </source>
</evidence>
<dbReference type="InterPro" id="IPR058240">
    <property type="entry name" value="rSAM_sf"/>
</dbReference>
<evidence type="ECO:0000256" key="5">
    <source>
        <dbReference type="ARBA" id="ARBA00022723"/>
    </source>
</evidence>
<dbReference type="PANTHER" id="PTHR43409:SF7">
    <property type="entry name" value="BLL1977 PROTEIN"/>
    <property type="match status" value="1"/>
</dbReference>
<dbReference type="Proteomes" id="UP000060487">
    <property type="component" value="Unassembled WGS sequence"/>
</dbReference>
<keyword evidence="7" id="KW-0411">Iron-sulfur</keyword>
<dbReference type="Pfam" id="PF02310">
    <property type="entry name" value="B12-binding"/>
    <property type="match status" value="1"/>
</dbReference>
<dbReference type="InterPro" id="IPR006158">
    <property type="entry name" value="Cobalamin-bd"/>
</dbReference>
<accession>A0ABR5SBJ8</accession>
<dbReference type="InterPro" id="IPR051198">
    <property type="entry name" value="BchE-like"/>
</dbReference>
<dbReference type="SMART" id="SM00729">
    <property type="entry name" value="Elp3"/>
    <property type="match status" value="1"/>
</dbReference>
<dbReference type="InterPro" id="IPR006638">
    <property type="entry name" value="Elp3/MiaA/NifB-like_rSAM"/>
</dbReference>
<evidence type="ECO:0000259" key="8">
    <source>
        <dbReference type="PROSITE" id="PS51332"/>
    </source>
</evidence>
<evidence type="ECO:0000256" key="1">
    <source>
        <dbReference type="ARBA" id="ARBA00001966"/>
    </source>
</evidence>
<protein>
    <submittedName>
        <fullName evidence="10">B12-binding domain-containing radical SAM protein</fullName>
    </submittedName>
</protein>
<dbReference type="SUPFAM" id="SSF102114">
    <property type="entry name" value="Radical SAM enzymes"/>
    <property type="match status" value="1"/>
</dbReference>
<comment type="cofactor">
    <cofactor evidence="1">
        <name>[4Fe-4S] cluster</name>
        <dbReference type="ChEBI" id="CHEBI:49883"/>
    </cofactor>
</comment>
<dbReference type="PROSITE" id="PS51918">
    <property type="entry name" value="RADICAL_SAM"/>
    <property type="match status" value="1"/>
</dbReference>
<dbReference type="Gene3D" id="3.40.50.280">
    <property type="entry name" value="Cobalamin-binding domain"/>
    <property type="match status" value="1"/>
</dbReference>
<keyword evidence="4" id="KW-0949">S-adenosyl-L-methionine</keyword>
<dbReference type="PROSITE" id="PS51332">
    <property type="entry name" value="B12_BINDING"/>
    <property type="match status" value="1"/>
</dbReference>
<dbReference type="InterPro" id="IPR036724">
    <property type="entry name" value="Cobalamin-bd_sf"/>
</dbReference>
<dbReference type="Pfam" id="PF04055">
    <property type="entry name" value="Radical_SAM"/>
    <property type="match status" value="1"/>
</dbReference>
<keyword evidence="6" id="KW-0408">Iron</keyword>
<dbReference type="SFLD" id="SFLDS00029">
    <property type="entry name" value="Radical_SAM"/>
    <property type="match status" value="1"/>
</dbReference>
<dbReference type="SUPFAM" id="SSF52242">
    <property type="entry name" value="Cobalamin (vitamin B12)-binding domain"/>
    <property type="match status" value="1"/>
</dbReference>
<dbReference type="SFLD" id="SFLDG01123">
    <property type="entry name" value="methyltransferase_(Class_B)"/>
    <property type="match status" value="1"/>
</dbReference>
<evidence type="ECO:0000259" key="9">
    <source>
        <dbReference type="PROSITE" id="PS51918"/>
    </source>
</evidence>
<keyword evidence="3" id="KW-0808">Transferase</keyword>
<dbReference type="InterPro" id="IPR023404">
    <property type="entry name" value="rSAM_horseshoe"/>
</dbReference>
<keyword evidence="5" id="KW-0479">Metal-binding</keyword>
<dbReference type="EMBL" id="LNQR01000119">
    <property type="protein sequence ID" value="KWT78157.1"/>
    <property type="molecule type" value="Genomic_DNA"/>
</dbReference>
<evidence type="ECO:0000256" key="4">
    <source>
        <dbReference type="ARBA" id="ARBA00022691"/>
    </source>
</evidence>
<evidence type="ECO:0000256" key="7">
    <source>
        <dbReference type="ARBA" id="ARBA00023014"/>
    </source>
</evidence>
<feature type="domain" description="Radical SAM core" evidence="9">
    <location>
        <begin position="189"/>
        <end position="409"/>
    </location>
</feature>
<evidence type="ECO:0000313" key="11">
    <source>
        <dbReference type="Proteomes" id="UP000060487"/>
    </source>
</evidence>
<evidence type="ECO:0000313" key="10">
    <source>
        <dbReference type="EMBL" id="KWT78157.1"/>
    </source>
</evidence>
<dbReference type="CDD" id="cd02068">
    <property type="entry name" value="radical_SAM_B12_BD"/>
    <property type="match status" value="1"/>
</dbReference>
<gene>
    <name evidence="10" type="ORF">ASN18_2971</name>
</gene>